<accession>A0A372M4U4</accession>
<reference evidence="2 3" key="1">
    <citation type="submission" date="2018-08" db="EMBL/GenBank/DDBJ databases">
        <title>Isolation, diversity and antifungal activity of Actinobacteria from wheat.</title>
        <authorList>
            <person name="Han C."/>
        </authorList>
    </citation>
    <scope>NUCLEOTIDE SEQUENCE [LARGE SCALE GENOMIC DNA]</scope>
    <source>
        <strain evidence="2 3">NEAU-YY421</strain>
    </source>
</reference>
<protein>
    <submittedName>
        <fullName evidence="2">Uncharacterized protein</fullName>
    </submittedName>
</protein>
<evidence type="ECO:0000256" key="1">
    <source>
        <dbReference type="SAM" id="MobiDB-lite"/>
    </source>
</evidence>
<evidence type="ECO:0000313" key="3">
    <source>
        <dbReference type="Proteomes" id="UP000263094"/>
    </source>
</evidence>
<keyword evidence="3" id="KW-1185">Reference proteome</keyword>
<proteinExistence type="predicted"/>
<evidence type="ECO:0000313" key="2">
    <source>
        <dbReference type="EMBL" id="RFU85473.1"/>
    </source>
</evidence>
<sequence length="386" mass="40272">MHATGPAAEAALDPGRLARAGAGDWKQAARRDFSVWPARGELTEDQDLLGRALTAWVRPDGSVRTSHTPGTATGPPPGPARLLYAGRLGDSRVVVLHDGLRIARYAEPRAGGGPVALDFARVDHAEEDSASAVIVGRGRSNVRYLTAPWVRSAAVRDLLKPSGGARPLAVSDQGVTGPLASPVQQRDCTSWTALEVRERGATRLLTDLGELSPARLTSGRPEAPGEVSGAAERQQWSRTACLLATVRSHGVRSVNSWAYATQRLPEANGSATWVCTRAETWRGTGSRTLAQFQAPGEGPAAIAARAQDSPACGPRQPRVLAGVLWKSRAGGWYVLAGGSRQLATVTAAGDAEGSARGGLLAVRTEKGATASLRGTLSDGSAISALR</sequence>
<dbReference type="AlphaFoldDB" id="A0A372M4U4"/>
<dbReference type="EMBL" id="QUAK01000092">
    <property type="protein sequence ID" value="RFU85473.1"/>
    <property type="molecule type" value="Genomic_DNA"/>
</dbReference>
<dbReference type="OrthoDB" id="3932808at2"/>
<dbReference type="Proteomes" id="UP000263094">
    <property type="component" value="Unassembled WGS sequence"/>
</dbReference>
<organism evidence="2 3">
    <name type="scientific">Streptomyces triticagri</name>
    <dbReference type="NCBI Taxonomy" id="2293568"/>
    <lineage>
        <taxon>Bacteria</taxon>
        <taxon>Bacillati</taxon>
        <taxon>Actinomycetota</taxon>
        <taxon>Actinomycetes</taxon>
        <taxon>Kitasatosporales</taxon>
        <taxon>Streptomycetaceae</taxon>
        <taxon>Streptomyces</taxon>
    </lineage>
</organism>
<gene>
    <name evidence="2" type="ORF">DY218_17295</name>
</gene>
<name>A0A372M4U4_9ACTN</name>
<comment type="caution">
    <text evidence="2">The sequence shown here is derived from an EMBL/GenBank/DDBJ whole genome shotgun (WGS) entry which is preliminary data.</text>
</comment>
<feature type="region of interest" description="Disordered" evidence="1">
    <location>
        <begin position="60"/>
        <end position="79"/>
    </location>
</feature>